<accession>A0AAD6GVL5</accession>
<reference evidence="1" key="1">
    <citation type="journal article" date="2023" name="IMA Fungus">
        <title>Comparative genomic study of the Penicillium genus elucidates a diverse pangenome and 15 lateral gene transfer events.</title>
        <authorList>
            <person name="Petersen C."/>
            <person name="Sorensen T."/>
            <person name="Nielsen M.R."/>
            <person name="Sondergaard T.E."/>
            <person name="Sorensen J.L."/>
            <person name="Fitzpatrick D.A."/>
            <person name="Frisvad J.C."/>
            <person name="Nielsen K.L."/>
        </authorList>
    </citation>
    <scope>NUCLEOTIDE SEQUENCE</scope>
    <source>
        <strain evidence="1">IBT 12815</strain>
    </source>
</reference>
<dbReference type="Pfam" id="PF23120">
    <property type="entry name" value="PEX6_N"/>
    <property type="match status" value="1"/>
</dbReference>
<dbReference type="EMBL" id="JAQJAE010000005">
    <property type="protein sequence ID" value="KAJ5593461.1"/>
    <property type="molecule type" value="Genomic_DNA"/>
</dbReference>
<reference evidence="1" key="2">
    <citation type="submission" date="2023-01" db="EMBL/GenBank/DDBJ databases">
        <authorList>
            <person name="Petersen C."/>
        </authorList>
    </citation>
    <scope>NUCLEOTIDE SEQUENCE</scope>
    <source>
        <strain evidence="1">IBT 12815</strain>
    </source>
</reference>
<dbReference type="AlphaFoldDB" id="A0AAD6GVL5"/>
<organism evidence="1 2">
    <name type="scientific">Penicillium hordei</name>
    <dbReference type="NCBI Taxonomy" id="40994"/>
    <lineage>
        <taxon>Eukaryota</taxon>
        <taxon>Fungi</taxon>
        <taxon>Dikarya</taxon>
        <taxon>Ascomycota</taxon>
        <taxon>Pezizomycotina</taxon>
        <taxon>Eurotiomycetes</taxon>
        <taxon>Eurotiomycetidae</taxon>
        <taxon>Eurotiales</taxon>
        <taxon>Aspergillaceae</taxon>
        <taxon>Penicillium</taxon>
    </lineage>
</organism>
<evidence type="ECO:0000313" key="1">
    <source>
        <dbReference type="EMBL" id="KAJ5593461.1"/>
    </source>
</evidence>
<name>A0AAD6GVL5_9EURO</name>
<sequence>MSYSTVLFPESADSLQSFLQALRKVDSSRNSLQAHRSVEIRILDVAKIHLDTIFVTVERHLLRNHDDVQTKFGGGPNGLWGKTGKSVEAKKYSKRAAADAEQRLTVAVREALGAQRIVHIGDVLPIPLPSHPITYAPPLPARILFCEPVSQGLLISTTKIVLVQARP</sequence>
<comment type="caution">
    <text evidence="1">The sequence shown here is derived from an EMBL/GenBank/DDBJ whole genome shotgun (WGS) entry which is preliminary data.</text>
</comment>
<dbReference type="Proteomes" id="UP001213799">
    <property type="component" value="Unassembled WGS sequence"/>
</dbReference>
<dbReference type="GeneID" id="81591661"/>
<protein>
    <submittedName>
        <fullName evidence="1">Peroxin-6 Pex6-Penicillium chrysogenum</fullName>
    </submittedName>
</protein>
<dbReference type="RefSeq" id="XP_056750087.1">
    <property type="nucleotide sequence ID" value="XM_056901419.1"/>
</dbReference>
<evidence type="ECO:0000313" key="2">
    <source>
        <dbReference type="Proteomes" id="UP001213799"/>
    </source>
</evidence>
<gene>
    <name evidence="1" type="ORF">N7537_010365</name>
</gene>
<keyword evidence="2" id="KW-1185">Reference proteome</keyword>
<proteinExistence type="predicted"/>